<dbReference type="RefSeq" id="WP_014933560.1">
    <property type="nucleotide sequence ID" value="NC_018604.1"/>
</dbReference>
<dbReference type="AlphaFoldDB" id="K0JM79"/>
<protein>
    <submittedName>
        <fullName evidence="1">Unclassified</fullName>
    </submittedName>
</protein>
<evidence type="ECO:0000313" key="1">
    <source>
        <dbReference type="EMBL" id="CCG57376.1"/>
    </source>
</evidence>
<dbReference type="PATRIC" id="fig|1161918.5.peg.1423"/>
<name>K0JM79_BRAPL</name>
<accession>K0JM79</accession>
<organism evidence="1 2">
    <name type="scientific">Brachyspira pilosicoli WesB</name>
    <dbReference type="NCBI Taxonomy" id="1161918"/>
    <lineage>
        <taxon>Bacteria</taxon>
        <taxon>Pseudomonadati</taxon>
        <taxon>Spirochaetota</taxon>
        <taxon>Spirochaetia</taxon>
        <taxon>Brachyspirales</taxon>
        <taxon>Brachyspiraceae</taxon>
        <taxon>Brachyspira</taxon>
    </lineage>
</organism>
<proteinExistence type="predicted"/>
<dbReference type="HOGENOM" id="CLU_217488_0_0_12"/>
<gene>
    <name evidence="1" type="ORF">WESB_1911</name>
</gene>
<dbReference type="KEGG" id="bpw:WESB_1911"/>
<sequence>MKKDVFVLTGAGSIGIAIARRVGIGKHIVLADFNIENAKR</sequence>
<reference evidence="1 2" key="1">
    <citation type="journal article" date="2012" name="BMC Genomics">
        <title>Comparative genomics of Brachyspira pilosicoli strains: genome rearrangements, reductions and correlation of genetic compliment with phenotypic diversity.</title>
        <authorList>
            <person name="Mappley L.J."/>
            <person name="Black M.L."/>
            <person name="Abuoun M."/>
            <person name="Darby A.C."/>
            <person name="Woodward M.J."/>
            <person name="Parkhill J."/>
            <person name="Turner A.K."/>
            <person name="Bellgard M.I."/>
            <person name="La T."/>
            <person name="Phillips N.D."/>
            <person name="La Ragione R.M."/>
            <person name="Hampson D.J."/>
        </authorList>
    </citation>
    <scope>NUCLEOTIDE SEQUENCE [LARGE SCALE GENOMIC DNA]</scope>
    <source>
        <strain evidence="1">WesB</strain>
    </source>
</reference>
<dbReference type="EMBL" id="HE793032">
    <property type="protein sequence ID" value="CCG57376.1"/>
    <property type="molecule type" value="Genomic_DNA"/>
</dbReference>
<evidence type="ECO:0000313" key="2">
    <source>
        <dbReference type="Proteomes" id="UP000003759"/>
    </source>
</evidence>
<dbReference type="Proteomes" id="UP000003759">
    <property type="component" value="Chromosome"/>
</dbReference>